<protein>
    <submittedName>
        <fullName evidence="5">Unannotated protein</fullName>
    </submittedName>
</protein>
<dbReference type="InterPro" id="IPR036812">
    <property type="entry name" value="NAD(P)_OxRdtase_dom_sf"/>
</dbReference>
<keyword evidence="3" id="KW-0560">Oxidoreductase</keyword>
<dbReference type="EMBL" id="CAESAK010000033">
    <property type="protein sequence ID" value="CAB4333516.1"/>
    <property type="molecule type" value="Genomic_DNA"/>
</dbReference>
<dbReference type="PANTHER" id="PTHR43150">
    <property type="entry name" value="HYPERKINETIC, ISOFORM M"/>
    <property type="match status" value="1"/>
</dbReference>
<dbReference type="PANTHER" id="PTHR43150:SF2">
    <property type="entry name" value="HYPERKINETIC, ISOFORM M"/>
    <property type="match status" value="1"/>
</dbReference>
<evidence type="ECO:0000259" key="4">
    <source>
        <dbReference type="Pfam" id="PF00248"/>
    </source>
</evidence>
<dbReference type="GO" id="GO:0016491">
    <property type="term" value="F:oxidoreductase activity"/>
    <property type="evidence" value="ECO:0007669"/>
    <property type="project" value="UniProtKB-KW"/>
</dbReference>
<dbReference type="InterPro" id="IPR023210">
    <property type="entry name" value="NADP_OxRdtase_dom"/>
</dbReference>
<evidence type="ECO:0000313" key="5">
    <source>
        <dbReference type="EMBL" id="CAB4333516.1"/>
    </source>
</evidence>
<accession>A0A6J5YVI1</accession>
<keyword evidence="2" id="KW-0521">NADP</keyword>
<gene>
    <name evidence="5" type="ORF">UFOPK3775_00369</name>
</gene>
<comment type="similarity">
    <text evidence="1">Belongs to the shaker potassium channel beta subunit family.</text>
</comment>
<evidence type="ECO:0000256" key="1">
    <source>
        <dbReference type="ARBA" id="ARBA00006515"/>
    </source>
</evidence>
<feature type="domain" description="NADP-dependent oxidoreductase" evidence="4">
    <location>
        <begin position="1"/>
        <end position="107"/>
    </location>
</feature>
<organism evidence="5">
    <name type="scientific">freshwater metagenome</name>
    <dbReference type="NCBI Taxonomy" id="449393"/>
    <lineage>
        <taxon>unclassified sequences</taxon>
        <taxon>metagenomes</taxon>
        <taxon>ecological metagenomes</taxon>
    </lineage>
</organism>
<evidence type="ECO:0000256" key="2">
    <source>
        <dbReference type="ARBA" id="ARBA00022857"/>
    </source>
</evidence>
<evidence type="ECO:0000256" key="3">
    <source>
        <dbReference type="ARBA" id="ARBA00023002"/>
    </source>
</evidence>
<dbReference type="Gene3D" id="3.20.20.100">
    <property type="entry name" value="NADP-dependent oxidoreductase domain"/>
    <property type="match status" value="1"/>
</dbReference>
<name>A0A6J5YVI1_9ZZZZ</name>
<dbReference type="InterPro" id="IPR005399">
    <property type="entry name" value="K_chnl_volt-dep_bsu_KCNAB-rel"/>
</dbReference>
<dbReference type="AlphaFoldDB" id="A0A6J5YVI1"/>
<dbReference type="Pfam" id="PF00248">
    <property type="entry name" value="Aldo_ket_red"/>
    <property type="match status" value="1"/>
</dbReference>
<dbReference type="SUPFAM" id="SSF51430">
    <property type="entry name" value="NAD(P)-linked oxidoreductase"/>
    <property type="match status" value="1"/>
</dbReference>
<reference evidence="5" key="1">
    <citation type="submission" date="2020-05" db="EMBL/GenBank/DDBJ databases">
        <authorList>
            <person name="Chiriac C."/>
            <person name="Salcher M."/>
            <person name="Ghai R."/>
            <person name="Kavagutti S V."/>
        </authorList>
    </citation>
    <scope>NUCLEOTIDE SEQUENCE</scope>
</reference>
<proteinExistence type="inferred from homology"/>
<sequence>MAQGVLTGKYLPGKKAPAGSRATDKKSGAKFISKWLRDDVLTAVANLKPIADEAGLTIGQLSIAWVLANDNVSSAIMGATKPSQVRENAKASGVKLDKKQIAAIDKVLGDLPERDPSLNKSPNPRS</sequence>